<evidence type="ECO:0000256" key="3">
    <source>
        <dbReference type="ARBA" id="ARBA00006501"/>
    </source>
</evidence>
<dbReference type="GO" id="GO:0006782">
    <property type="term" value="P:protoporphyrinogen IX biosynthetic process"/>
    <property type="evidence" value="ECO:0007669"/>
    <property type="project" value="UniProtKB-UniRule"/>
</dbReference>
<dbReference type="PANTHER" id="PTHR40255:SF1">
    <property type="entry name" value="PROTOPORPHYRINOGEN IX OXIDASE"/>
    <property type="match status" value="1"/>
</dbReference>
<protein>
    <recommendedName>
        <fullName evidence="4 14">Protoporphyrinogen IX oxidase</fullName>
        <shortName evidence="14">PPO</shortName>
        <ecNumber evidence="14 15">1.3.99.-</ecNumber>
    </recommendedName>
</protein>
<dbReference type="Proteomes" id="UP000270856">
    <property type="component" value="Unassembled WGS sequence"/>
</dbReference>
<dbReference type="Pfam" id="PF03653">
    <property type="entry name" value="UPF0093"/>
    <property type="match status" value="1"/>
</dbReference>
<evidence type="ECO:0000256" key="8">
    <source>
        <dbReference type="ARBA" id="ARBA00022723"/>
    </source>
</evidence>
<keyword evidence="5 14" id="KW-1003">Cell membrane</keyword>
<evidence type="ECO:0000256" key="6">
    <source>
        <dbReference type="ARBA" id="ARBA00022617"/>
    </source>
</evidence>
<dbReference type="PIRSF" id="PIRSF004638">
    <property type="entry name" value="UCP004638"/>
    <property type="match status" value="1"/>
</dbReference>
<comment type="subunit">
    <text evidence="14">Homodimer.</text>
</comment>
<evidence type="ECO:0000256" key="11">
    <source>
        <dbReference type="ARBA" id="ARBA00023004"/>
    </source>
</evidence>
<comment type="similarity">
    <text evidence="3 14 15">Belongs to the HemJ family.</text>
</comment>
<evidence type="ECO:0000256" key="5">
    <source>
        <dbReference type="ARBA" id="ARBA00022475"/>
    </source>
</evidence>
<keyword evidence="9 14" id="KW-1133">Transmembrane helix</keyword>
<feature type="binding site" description="axial binding residue" evidence="14">
    <location>
        <position position="91"/>
    </location>
    <ligand>
        <name>heme</name>
        <dbReference type="ChEBI" id="CHEBI:30413"/>
    </ligand>
    <ligandPart>
        <name>Fe</name>
        <dbReference type="ChEBI" id="CHEBI:18248"/>
    </ligandPart>
</feature>
<evidence type="ECO:0000256" key="7">
    <source>
        <dbReference type="ARBA" id="ARBA00022692"/>
    </source>
</evidence>
<dbReference type="EMBL" id="RPFJ01000002">
    <property type="protein sequence ID" value="RPE00076.1"/>
    <property type="molecule type" value="Genomic_DNA"/>
</dbReference>
<comment type="subcellular location">
    <subcellularLocation>
        <location evidence="1 14">Cell membrane</location>
        <topology evidence="1 14">Multi-pass membrane protein</topology>
    </subcellularLocation>
</comment>
<dbReference type="EC" id="1.3.99.-" evidence="14 15"/>
<feature type="transmembrane region" description="Helical" evidence="14">
    <location>
        <begin position="150"/>
        <end position="171"/>
    </location>
</feature>
<dbReference type="PANTHER" id="PTHR40255">
    <property type="entry name" value="UPF0093 MEMBRANE PROTEIN SLR1790"/>
    <property type="match status" value="1"/>
</dbReference>
<keyword evidence="10 14" id="KW-0560">Oxidoreductase</keyword>
<proteinExistence type="inferred from homology"/>
<dbReference type="HAMAP" id="MF_02239">
    <property type="entry name" value="HemJ"/>
    <property type="match status" value="1"/>
</dbReference>
<dbReference type="OrthoDB" id="9800824at2"/>
<keyword evidence="11 14" id="KW-0408">Iron</keyword>
<comment type="pathway">
    <text evidence="2 14 15">Porphyrin-containing compound metabolism; protoporphyrin-IX biosynthesis; protoporphyrin-IX from protoporphyrinogen-IX: step 1/1.</text>
</comment>
<keyword evidence="17" id="KW-1185">Reference proteome</keyword>
<name>A0A3N4NW61_9FLAO</name>
<dbReference type="AlphaFoldDB" id="A0A3N4NW61"/>
<dbReference type="GO" id="GO:0005886">
    <property type="term" value="C:plasma membrane"/>
    <property type="evidence" value="ECO:0007669"/>
    <property type="project" value="UniProtKB-SubCell"/>
</dbReference>
<dbReference type="UniPathway" id="UPA00251">
    <property type="reaction ID" value="UER00324"/>
</dbReference>
<keyword evidence="8 14" id="KW-0479">Metal-binding</keyword>
<dbReference type="InterPro" id="IPR005265">
    <property type="entry name" value="HemJ-like"/>
</dbReference>
<keyword evidence="6 14" id="KW-0349">Heme</keyword>
<evidence type="ECO:0000313" key="16">
    <source>
        <dbReference type="EMBL" id="RPE00076.1"/>
    </source>
</evidence>
<gene>
    <name evidence="16" type="ORF">EGM88_02095</name>
</gene>
<evidence type="ECO:0000256" key="9">
    <source>
        <dbReference type="ARBA" id="ARBA00022989"/>
    </source>
</evidence>
<feature type="transmembrane region" description="Helical" evidence="14">
    <location>
        <begin position="126"/>
        <end position="144"/>
    </location>
</feature>
<feature type="transmembrane region" description="Helical" evidence="14">
    <location>
        <begin position="12"/>
        <end position="31"/>
    </location>
</feature>
<evidence type="ECO:0000256" key="15">
    <source>
        <dbReference type="PIRNR" id="PIRNR004638"/>
    </source>
</evidence>
<comment type="catalytic activity">
    <reaction evidence="13 14 15">
        <text>protoporphyrinogen IX + 3 A = protoporphyrin IX + 3 AH2</text>
        <dbReference type="Rhea" id="RHEA:62000"/>
        <dbReference type="ChEBI" id="CHEBI:13193"/>
        <dbReference type="ChEBI" id="CHEBI:17499"/>
        <dbReference type="ChEBI" id="CHEBI:57306"/>
        <dbReference type="ChEBI" id="CHEBI:57307"/>
    </reaction>
</comment>
<accession>A0A3N4NW61</accession>
<evidence type="ECO:0000256" key="1">
    <source>
        <dbReference type="ARBA" id="ARBA00004651"/>
    </source>
</evidence>
<comment type="cofactor">
    <cofactor evidence="14 15">
        <name>heme b</name>
        <dbReference type="ChEBI" id="CHEBI:60344"/>
    </cofactor>
    <text evidence="14 15">Binds 1 heme b (iron(II)-protoporphyrin IX) group per subunit.</text>
</comment>
<dbReference type="GO" id="GO:0046872">
    <property type="term" value="F:metal ion binding"/>
    <property type="evidence" value="ECO:0007669"/>
    <property type="project" value="UniProtKB-UniRule"/>
</dbReference>
<dbReference type="RefSeq" id="WP_123896311.1">
    <property type="nucleotide sequence ID" value="NZ_RPFJ01000002.1"/>
</dbReference>
<feature type="transmembrane region" description="Helical" evidence="14">
    <location>
        <begin position="56"/>
        <end position="76"/>
    </location>
</feature>
<evidence type="ECO:0000256" key="13">
    <source>
        <dbReference type="ARBA" id="ARBA00048390"/>
    </source>
</evidence>
<comment type="caution">
    <text evidence="16">The sequence shown here is derived from an EMBL/GenBank/DDBJ whole genome shotgun (WGS) entry which is preliminary data.</text>
</comment>
<evidence type="ECO:0000256" key="2">
    <source>
        <dbReference type="ARBA" id="ARBA00005073"/>
    </source>
</evidence>
<organism evidence="16 17">
    <name type="scientific">Aureibaculum marinum</name>
    <dbReference type="NCBI Taxonomy" id="2487930"/>
    <lineage>
        <taxon>Bacteria</taxon>
        <taxon>Pseudomonadati</taxon>
        <taxon>Bacteroidota</taxon>
        <taxon>Flavobacteriia</taxon>
        <taxon>Flavobacteriales</taxon>
        <taxon>Flavobacteriaceae</taxon>
        <taxon>Aureibaculum</taxon>
    </lineage>
</organism>
<feature type="transmembrane region" description="Helical" evidence="14">
    <location>
        <begin position="88"/>
        <end position="105"/>
    </location>
</feature>
<comment type="function">
    <text evidence="14 15">Catalyzes the oxidation of protoporphyrinogen IX to protoporphyrin IX.</text>
</comment>
<keyword evidence="7 14" id="KW-0812">Transmembrane</keyword>
<reference evidence="16 17" key="1">
    <citation type="submission" date="2018-11" db="EMBL/GenBank/DDBJ databases">
        <title>Aureibaculum marinum gen. nov., sp. nov., a member of the family Flavobacteriaceae isolated from the Bohai Sea.</title>
        <authorList>
            <person name="Ji X."/>
        </authorList>
    </citation>
    <scope>NUCLEOTIDE SEQUENCE [LARGE SCALE GENOMIC DNA]</scope>
    <source>
        <strain evidence="16 17">BH-SD17</strain>
    </source>
</reference>
<keyword evidence="12 14" id="KW-0472">Membrane</keyword>
<sequence>MNYLYLKSLHIIFVTTWFAGLFYMIRLFIYYKEAENKPELEKDILQKQYHLMLKRLWYIITWPSAILTFIFAALLLHTQPIWLSTNWMWIKLGFVLLLYLYHFSCQHMVNQIEKGTLKYSALSLRIWNEVATILLFAIVFLVVLKNSLGWIFGTLGIVGISILLMLGIKLYKRIRDKRSWDK</sequence>
<evidence type="ECO:0000256" key="4">
    <source>
        <dbReference type="ARBA" id="ARBA00017504"/>
    </source>
</evidence>
<evidence type="ECO:0000256" key="12">
    <source>
        <dbReference type="ARBA" id="ARBA00023136"/>
    </source>
</evidence>
<evidence type="ECO:0000313" key="17">
    <source>
        <dbReference type="Proteomes" id="UP000270856"/>
    </source>
</evidence>
<evidence type="ECO:0000256" key="10">
    <source>
        <dbReference type="ARBA" id="ARBA00023002"/>
    </source>
</evidence>
<evidence type="ECO:0000256" key="14">
    <source>
        <dbReference type="HAMAP-Rule" id="MF_02239"/>
    </source>
</evidence>
<dbReference type="GO" id="GO:0070818">
    <property type="term" value="F:protoporphyrinogen oxidase activity"/>
    <property type="evidence" value="ECO:0007669"/>
    <property type="project" value="UniProtKB-UniRule"/>
</dbReference>
<feature type="binding site" description="axial binding residue" evidence="14">
    <location>
        <position position="10"/>
    </location>
    <ligand>
        <name>heme</name>
        <dbReference type="ChEBI" id="CHEBI:30413"/>
    </ligand>
    <ligandPart>
        <name>Fe</name>
        <dbReference type="ChEBI" id="CHEBI:18248"/>
    </ligandPart>
</feature>